<evidence type="ECO:0000256" key="2">
    <source>
        <dbReference type="SAM" id="SignalP"/>
    </source>
</evidence>
<keyword evidence="2" id="KW-0732">Signal</keyword>
<evidence type="ECO:0000256" key="1">
    <source>
        <dbReference type="SAM" id="MobiDB-lite"/>
    </source>
</evidence>
<dbReference type="EMBL" id="JBBBZM010000227">
    <property type="protein sequence ID" value="KAL0631632.1"/>
    <property type="molecule type" value="Genomic_DNA"/>
</dbReference>
<feature type="region of interest" description="Disordered" evidence="1">
    <location>
        <begin position="246"/>
        <end position="274"/>
    </location>
</feature>
<proteinExistence type="predicted"/>
<organism evidence="3 4">
    <name type="scientific">Discina gigas</name>
    <dbReference type="NCBI Taxonomy" id="1032678"/>
    <lineage>
        <taxon>Eukaryota</taxon>
        <taxon>Fungi</taxon>
        <taxon>Dikarya</taxon>
        <taxon>Ascomycota</taxon>
        <taxon>Pezizomycotina</taxon>
        <taxon>Pezizomycetes</taxon>
        <taxon>Pezizales</taxon>
        <taxon>Discinaceae</taxon>
        <taxon>Discina</taxon>
    </lineage>
</organism>
<keyword evidence="4" id="KW-1185">Reference proteome</keyword>
<dbReference type="PANTHER" id="PTHR36205:SF1">
    <property type="entry name" value="MAJOR FACILITATOR SUPERFAMILY TRANSPORTER"/>
    <property type="match status" value="1"/>
</dbReference>
<gene>
    <name evidence="3" type="ORF">Q9L58_009506</name>
</gene>
<evidence type="ECO:0000313" key="3">
    <source>
        <dbReference type="EMBL" id="KAL0631632.1"/>
    </source>
</evidence>
<sequence length="682" mass="76779">MAVLTLLVAAFSLSGIPSYSPTRLLLDAHARTVTAGGKAPLAWDRFPLLKGYYKGLFTLIEQASNVPEYPPRMAVVSEVDARIKRPDAIKGDGRQARSRAWSPYPDYGSAEYRKVWEGEWSECSFGGGSKNGSRTRGRPQVRVFDGTPEGMPGPAFGAYEVVGVNEDVCFERYGRLGPYGYGYSVAEGGLGQAVNDGGDDERDIETGWGPGNMPLAKIDWRGVDWGQLQKQCLELNKNRFDVSAQPEDSLFPADESGDSKPAVRRRGMPGGKYHITKKTHPRTALLIRAWTGYKYTPPDIASLRSLISELAILSGGEYAVRLLVHVKDPNIAIWADKRVYQQTLRDNVPQEFWGIAELWNEAMMRTAYHKLQPGGSPDLPVHGVYRSTFMPVQWFAARHPEYEFFWNWEIDVRYTGHYYHLFDTLGAWAKKQPRRNLWERNERFYIPEMHGSWSEFSKMVRETTDPTSAVWGPVQVDGVRISESDPTPPFATAEEDVDSTWGVDEDADLIILNPLFNPEGTNWGLATDTTGYTASSPPRRAAIVAASRLSRRLLRRMHDENAVDGHTMFSEMWPASCALHHGFKAVFVPHPVYVDRRWPGKYLERTFNNGVNGTTGGRAQCVFGEREHNFKGSTWYYNAEFAAEMWRRWVGGESRGEGGEAYDRRLGRMCLKGVLLHPVKGE</sequence>
<accession>A0ABR3G7G0</accession>
<feature type="signal peptide" evidence="2">
    <location>
        <begin position="1"/>
        <end position="18"/>
    </location>
</feature>
<protein>
    <submittedName>
        <fullName evidence="3">Uncharacterized protein</fullName>
    </submittedName>
</protein>
<feature type="chain" id="PRO_5047247340" evidence="2">
    <location>
        <begin position="19"/>
        <end position="682"/>
    </location>
</feature>
<evidence type="ECO:0000313" key="4">
    <source>
        <dbReference type="Proteomes" id="UP001447188"/>
    </source>
</evidence>
<comment type="caution">
    <text evidence="3">The sequence shown here is derived from an EMBL/GenBank/DDBJ whole genome shotgun (WGS) entry which is preliminary data.</text>
</comment>
<name>A0ABR3G7G0_9PEZI</name>
<dbReference type="PANTHER" id="PTHR36205">
    <property type="entry name" value="CHROMOSOME 19, WHOLE GENOME SHOTGUN SEQUENCE"/>
    <property type="match status" value="1"/>
</dbReference>
<reference evidence="3 4" key="1">
    <citation type="submission" date="2024-02" db="EMBL/GenBank/DDBJ databases">
        <title>Discinaceae phylogenomics.</title>
        <authorList>
            <person name="Dirks A.C."/>
            <person name="James T.Y."/>
        </authorList>
    </citation>
    <scope>NUCLEOTIDE SEQUENCE [LARGE SCALE GENOMIC DNA]</scope>
    <source>
        <strain evidence="3 4">ACD0624</strain>
    </source>
</reference>
<dbReference type="Proteomes" id="UP001447188">
    <property type="component" value="Unassembled WGS sequence"/>
</dbReference>
<dbReference type="InterPro" id="IPR021822">
    <property type="entry name" value="DUF3405"/>
</dbReference>
<dbReference type="Pfam" id="PF11885">
    <property type="entry name" value="DUF3405"/>
    <property type="match status" value="1"/>
</dbReference>